<evidence type="ECO:0000313" key="4">
    <source>
        <dbReference type="Proteomes" id="UP000249324"/>
    </source>
</evidence>
<feature type="transmembrane region" description="Helical" evidence="2">
    <location>
        <begin position="396"/>
        <end position="416"/>
    </location>
</feature>
<proteinExistence type="predicted"/>
<gene>
    <name evidence="3" type="ORF">DIU77_011150</name>
</gene>
<feature type="transmembrane region" description="Helical" evidence="2">
    <location>
        <begin position="257"/>
        <end position="277"/>
    </location>
</feature>
<feature type="region of interest" description="Disordered" evidence="1">
    <location>
        <begin position="591"/>
        <end position="626"/>
    </location>
</feature>
<feature type="transmembrane region" description="Helical" evidence="2">
    <location>
        <begin position="233"/>
        <end position="251"/>
    </location>
</feature>
<keyword evidence="2" id="KW-1133">Transmembrane helix</keyword>
<feature type="transmembrane region" description="Helical" evidence="2">
    <location>
        <begin position="422"/>
        <end position="443"/>
    </location>
</feature>
<sequence>MTESPQPVGNLAGGNAKGVFQGHTVEDNIAIDGDDNVAIIDSTLYLGSDELSAEEKFERGLRCLDHGVPSKAREYLKDALAAGMTNPEVCFHLVLAVFSKRSRRELTAEDHHLLDDIAGKIARWPKGRWTTALQAIFQLIGQSEKNADDETAGWRIFAGLPPDIREKITRHLELVLSSSVTDALWESTKESARKAQLGNNRTQRAWIFFQPRPAGPRARQPIQPQVFDHTRTIVYSVLGGLAILFLGWLVVSEPALAPIAAYLISIPAAYLGGRAAFDWKYRAGRLAELDRIRQGLVWVNHAPQDGFTDRVRQSFEHYFGKFRPPGVSAERWLEETEGVRHQLSDELAEIYREQRVTVGQINWLIRFLAQDVRDRYTSGQWQAERDAVRVSANTQLTCVGSLGVAAVAALVALYHAVMNAPVQAVIAIVVAAAAGRVAVPGWWTYVSERRRYADDLHEYTKAKTAREIAYQEWARFLRENRPSEAEMEAWLNADRAVLLDRALNVYKLRKSDVVEYSFLLTPARPCQSARARGGPARYSRYNVLLVLVSRDGVREFGTELQFTKATFVGEKRRNYRFDAISSVDVTRRPDQGHSLSLTLTNGPTRTVEIPPPRSGDDAGDLPPIGLSPEELDKQVASIDLDMAGFQHTLHLLEGIAAEGRRWLDRALTEARRDRWRDDAA</sequence>
<organism evidence="3 4">
    <name type="scientific">Thermocrispum agreste</name>
    <dbReference type="NCBI Taxonomy" id="37925"/>
    <lineage>
        <taxon>Bacteria</taxon>
        <taxon>Bacillati</taxon>
        <taxon>Actinomycetota</taxon>
        <taxon>Actinomycetes</taxon>
        <taxon>Pseudonocardiales</taxon>
        <taxon>Pseudonocardiaceae</taxon>
        <taxon>Thermocrispum</taxon>
    </lineage>
</organism>
<name>A0ABD6FFD5_9PSEU</name>
<evidence type="ECO:0000313" key="3">
    <source>
        <dbReference type="EMBL" id="MFO7192787.1"/>
    </source>
</evidence>
<comment type="caution">
    <text evidence="3">The sequence shown here is derived from an EMBL/GenBank/DDBJ whole genome shotgun (WGS) entry which is preliminary data.</text>
</comment>
<dbReference type="Proteomes" id="UP000249324">
    <property type="component" value="Unassembled WGS sequence"/>
</dbReference>
<evidence type="ECO:0000256" key="1">
    <source>
        <dbReference type="SAM" id="MobiDB-lite"/>
    </source>
</evidence>
<evidence type="ECO:0008006" key="5">
    <source>
        <dbReference type="Google" id="ProtNLM"/>
    </source>
</evidence>
<feature type="compositionally biased region" description="Polar residues" evidence="1">
    <location>
        <begin position="593"/>
        <end position="604"/>
    </location>
</feature>
<keyword evidence="2" id="KW-0812">Transmembrane</keyword>
<dbReference type="AlphaFoldDB" id="A0ABD6FFD5"/>
<protein>
    <recommendedName>
        <fullName evidence="5">DUF2207 domain-containing protein</fullName>
    </recommendedName>
</protein>
<dbReference type="EMBL" id="QGUI02000130">
    <property type="protein sequence ID" value="MFO7192787.1"/>
    <property type="molecule type" value="Genomic_DNA"/>
</dbReference>
<evidence type="ECO:0000256" key="2">
    <source>
        <dbReference type="SAM" id="Phobius"/>
    </source>
</evidence>
<reference evidence="3 4" key="1">
    <citation type="journal article" date="2021" name="BMC Genomics">
        <title>Genome-resolved metagenome and metatranscriptome analyses of thermophilic composting reveal key bacterial players and their metabolic interactions.</title>
        <authorList>
            <person name="Braga L.P.P."/>
            <person name="Pereira R.V."/>
            <person name="Martins L.F."/>
            <person name="Moura L.M.S."/>
            <person name="Sanchez F.B."/>
            <person name="Patane J.S.L."/>
            <person name="da Silva A.M."/>
            <person name="Setubal J.C."/>
        </authorList>
    </citation>
    <scope>NUCLEOTIDE SEQUENCE [LARGE SCALE GENOMIC DNA]</scope>
    <source>
        <strain evidence="3">ZC4RG45</strain>
    </source>
</reference>
<keyword evidence="2" id="KW-0472">Membrane</keyword>
<accession>A0ABD6FFD5</accession>